<dbReference type="PROSITE" id="PS51664">
    <property type="entry name" value="YCAO"/>
    <property type="match status" value="1"/>
</dbReference>
<gene>
    <name evidence="2" type="ORF">WKI68_06105</name>
</gene>
<reference evidence="2 3" key="1">
    <citation type="submission" date="2024-03" db="EMBL/GenBank/DDBJ databases">
        <title>Novel Streptomyces species of biotechnological and ecological value are a feature of Machair soil.</title>
        <authorList>
            <person name="Prole J.R."/>
            <person name="Goodfellow M."/>
            <person name="Allenby N."/>
            <person name="Ward A.C."/>
        </authorList>
    </citation>
    <scope>NUCLEOTIDE SEQUENCE [LARGE SCALE GENOMIC DNA]</scope>
    <source>
        <strain evidence="2 3">MS1.HAVA.3</strain>
    </source>
</reference>
<dbReference type="Gene3D" id="3.30.1330.230">
    <property type="match status" value="1"/>
</dbReference>
<proteinExistence type="predicted"/>
<dbReference type="Proteomes" id="UP001382904">
    <property type="component" value="Unassembled WGS sequence"/>
</dbReference>
<protein>
    <submittedName>
        <fullName evidence="2">YcaO-like family protein</fullName>
    </submittedName>
</protein>
<evidence type="ECO:0000313" key="3">
    <source>
        <dbReference type="Proteomes" id="UP001382904"/>
    </source>
</evidence>
<dbReference type="InterPro" id="IPR003776">
    <property type="entry name" value="YcaO-like_dom"/>
</dbReference>
<evidence type="ECO:0000259" key="1">
    <source>
        <dbReference type="PROSITE" id="PS51664"/>
    </source>
</evidence>
<dbReference type="EMBL" id="JBBKAM010000002">
    <property type="protein sequence ID" value="MEJ8641166.1"/>
    <property type="molecule type" value="Genomic_DNA"/>
</dbReference>
<sequence>MTSWTPQVFAPYPEQPGIVFARVAARSAAFESTSAAGGASVLVGSAAGHDRGQVAVSARGELLERLGNVMAGRAAEAAPELVGTREELRRKGIPTIEPRPGADTRRLWVRGRTIHGEDVFVPAGSAFLHHRPPAGCDAAQSSGSTGIAAHPDVKAAARHAAWEVLERDLLRRSWYGLTDRPPSLVPFVTPPPLAGFLRAGGLTMTAFGVPAPAATACVVVCLHRPDGTGQAFGARCGPADTVGFLAEKAAYEALMVRWSMRTPVARAAWDQWHGASEPATAVQHALWTYHCQDSLRLWNVSPHDIGARPDSRARTDPPDPLDVLARHTGQDVALVESTAAAARDAGVRVVRVLAPGALPLPSGPGTGPGHPHPFG</sequence>
<name>A0ABU8U0X6_9ACTN</name>
<feature type="domain" description="YcaO" evidence="1">
    <location>
        <begin position="44"/>
        <end position="375"/>
    </location>
</feature>
<comment type="caution">
    <text evidence="2">The sequence shown here is derived from an EMBL/GenBank/DDBJ whole genome shotgun (WGS) entry which is preliminary data.</text>
</comment>
<accession>A0ABU8U0X6</accession>
<keyword evidence="3" id="KW-1185">Reference proteome</keyword>
<evidence type="ECO:0000313" key="2">
    <source>
        <dbReference type="EMBL" id="MEJ8641166.1"/>
    </source>
</evidence>
<dbReference type="Pfam" id="PF02624">
    <property type="entry name" value="YcaO"/>
    <property type="match status" value="1"/>
</dbReference>
<organism evidence="2 3">
    <name type="scientific">Streptomyces caledonius</name>
    <dbReference type="NCBI Taxonomy" id="3134107"/>
    <lineage>
        <taxon>Bacteria</taxon>
        <taxon>Bacillati</taxon>
        <taxon>Actinomycetota</taxon>
        <taxon>Actinomycetes</taxon>
        <taxon>Kitasatosporales</taxon>
        <taxon>Streptomycetaceae</taxon>
        <taxon>Streptomyces</taxon>
    </lineage>
</organism>